<protein>
    <submittedName>
        <fullName evidence="2">Uncharacterized protein</fullName>
    </submittedName>
</protein>
<keyword evidence="1" id="KW-0472">Membrane</keyword>
<evidence type="ECO:0000313" key="2">
    <source>
        <dbReference type="EMBL" id="EXY74396.1"/>
    </source>
</evidence>
<keyword evidence="1" id="KW-1133">Transmembrane helix</keyword>
<keyword evidence="1" id="KW-0812">Transmembrane</keyword>
<feature type="transmembrane region" description="Helical" evidence="1">
    <location>
        <begin position="20"/>
        <end position="37"/>
    </location>
</feature>
<evidence type="ECO:0000313" key="3">
    <source>
        <dbReference type="Proteomes" id="UP000020529"/>
    </source>
</evidence>
<name>A0A015TUL6_BACFG</name>
<comment type="caution">
    <text evidence="2">The sequence shown here is derived from an EMBL/GenBank/DDBJ whole genome shotgun (WGS) entry which is preliminary data.</text>
</comment>
<reference evidence="2 3" key="1">
    <citation type="submission" date="2014-02" db="EMBL/GenBank/DDBJ databases">
        <authorList>
            <person name="Sears C."/>
            <person name="Carroll K."/>
            <person name="Sack B.R."/>
            <person name="Qadri F."/>
            <person name="Myers L.L."/>
            <person name="Chung G.-T."/>
            <person name="Escheverria P."/>
            <person name="Fraser C.M."/>
            <person name="Sadzewicz L."/>
            <person name="Shefchek K.A."/>
            <person name="Tallon L."/>
            <person name="Das S.P."/>
            <person name="Daugherty S."/>
            <person name="Mongodin E.F."/>
        </authorList>
    </citation>
    <scope>NUCLEOTIDE SEQUENCE [LARGE SCALE GENOMIC DNA]</scope>
    <source>
        <strain evidence="3">3988T(B)14</strain>
    </source>
</reference>
<proteinExistence type="predicted"/>
<evidence type="ECO:0000256" key="1">
    <source>
        <dbReference type="SAM" id="Phobius"/>
    </source>
</evidence>
<dbReference type="Proteomes" id="UP000020529">
    <property type="component" value="Unassembled WGS sequence"/>
</dbReference>
<dbReference type="PATRIC" id="fig|1339315.3.peg.2580"/>
<accession>A0A015TUL6</accession>
<dbReference type="AlphaFoldDB" id="A0A015TUL6"/>
<organism evidence="2 3">
    <name type="scientific">Bacteroides fragilis str. 3988T(B)14</name>
    <dbReference type="NCBI Taxonomy" id="1339315"/>
    <lineage>
        <taxon>Bacteria</taxon>
        <taxon>Pseudomonadati</taxon>
        <taxon>Bacteroidota</taxon>
        <taxon>Bacteroidia</taxon>
        <taxon>Bacteroidales</taxon>
        <taxon>Bacteroidaceae</taxon>
        <taxon>Bacteroides</taxon>
    </lineage>
</organism>
<sequence>MHKNVRFIREIEKKDKNRSFLLGNMSYFVTFAPPYSIA</sequence>
<dbReference type="EMBL" id="JGCY01000291">
    <property type="protein sequence ID" value="EXY74396.1"/>
    <property type="molecule type" value="Genomic_DNA"/>
</dbReference>
<gene>
    <name evidence="2" type="ORF">M124_1822</name>
</gene>